<dbReference type="GO" id="GO:0016020">
    <property type="term" value="C:membrane"/>
    <property type="evidence" value="ECO:0007669"/>
    <property type="project" value="InterPro"/>
</dbReference>
<dbReference type="PROSITE" id="PS51257">
    <property type="entry name" value="PROKAR_LIPOPROTEIN"/>
    <property type="match status" value="1"/>
</dbReference>
<dbReference type="SUPFAM" id="SSF111369">
    <property type="entry name" value="HlyD-like secretion proteins"/>
    <property type="match status" value="1"/>
</dbReference>
<feature type="domain" description="CzcB-like barrel-sandwich hybrid" evidence="4">
    <location>
        <begin position="83"/>
        <end position="226"/>
    </location>
</feature>
<dbReference type="GO" id="GO:0030313">
    <property type="term" value="C:cell envelope"/>
    <property type="evidence" value="ECO:0007669"/>
    <property type="project" value="TreeGrafter"/>
</dbReference>
<keyword evidence="3" id="KW-0175">Coiled coil</keyword>
<dbReference type="Gene3D" id="2.40.420.20">
    <property type="match status" value="1"/>
</dbReference>
<proteinExistence type="inferred from homology"/>
<evidence type="ECO:0000256" key="3">
    <source>
        <dbReference type="SAM" id="Coils"/>
    </source>
</evidence>
<protein>
    <recommendedName>
        <fullName evidence="4">CzcB-like barrel-sandwich hybrid domain-containing protein</fullName>
    </recommendedName>
</protein>
<dbReference type="NCBIfam" id="TIGR01730">
    <property type="entry name" value="RND_mfp"/>
    <property type="match status" value="1"/>
</dbReference>
<reference evidence="5 6" key="1">
    <citation type="journal article" date="2012" name="Int. J. Syst. Evol. Microbiol.">
        <title>Flammeovirga pacifica sp. nov., isolated from deep-sea sediment.</title>
        <authorList>
            <person name="Xu H."/>
            <person name="Fu Y."/>
            <person name="Yang N."/>
            <person name="Ding Z."/>
            <person name="Lai Q."/>
            <person name="Zeng R."/>
        </authorList>
    </citation>
    <scope>NUCLEOTIDE SEQUENCE [LARGE SCALE GENOMIC DNA]</scope>
    <source>
        <strain evidence="6">DSM 24597 / LMG 26175 / WPAGA1</strain>
    </source>
</reference>
<sequence>MKYIYILISTLFLVSCAQEESHQHHDEHEHGHHDEHEDHGDEVHITPLQFKNMNMKLGAFQTLDIGDYVMTNGTLEVPPQNEASVTAIIGANIKKINVIEGEKVRKGQALAYLNHPDLIKLQTDYQVKSHQLKFLEEEYNRQKRLYDEKVGSGKDYQKASSDYFSAQGDVKGLASQIKMLGLNTSKIKEGKIVELVPVFSPLSGYIKKVMVKTGQYVLPQTEMFQVINLDDIHVDLMVYERDIAKVKEGQKVVFRTEMHPEIIRTASIFNIGRSFESDPKAIHLHADIHDLKEELLSGTYVRGKIMVNSKEAKALPEAAVVQEGTEHFIFTAEKEGDEWSFKPKKVKIGSIDNGMVEIKPLEEINEQAKLALNNAYYLMAEMKKSEAEHHH</sequence>
<name>A0A1S1YVS7_FLAPC</name>
<dbReference type="GO" id="GO:0015679">
    <property type="term" value="P:plasma membrane copper ion transport"/>
    <property type="evidence" value="ECO:0007669"/>
    <property type="project" value="TreeGrafter"/>
</dbReference>
<dbReference type="GO" id="GO:0022857">
    <property type="term" value="F:transmembrane transporter activity"/>
    <property type="evidence" value="ECO:0007669"/>
    <property type="project" value="InterPro"/>
</dbReference>
<dbReference type="InterPro" id="IPR051909">
    <property type="entry name" value="MFP_Cation_Efflux"/>
</dbReference>
<dbReference type="Gene3D" id="1.10.287.470">
    <property type="entry name" value="Helix hairpin bin"/>
    <property type="match status" value="1"/>
</dbReference>
<dbReference type="PANTHER" id="PTHR30097">
    <property type="entry name" value="CATION EFFLUX SYSTEM PROTEIN CUSB"/>
    <property type="match status" value="1"/>
</dbReference>
<dbReference type="Proteomes" id="UP000179797">
    <property type="component" value="Unassembled WGS sequence"/>
</dbReference>
<comment type="similarity">
    <text evidence="1">Belongs to the membrane fusion protein (MFP) (TC 8.A.1) family.</text>
</comment>
<dbReference type="OrthoDB" id="9814657at2"/>
<accession>A0A1S1YVS7</accession>
<evidence type="ECO:0000256" key="1">
    <source>
        <dbReference type="ARBA" id="ARBA00009477"/>
    </source>
</evidence>
<keyword evidence="2" id="KW-0813">Transport</keyword>
<dbReference type="Gene3D" id="2.40.30.170">
    <property type="match status" value="1"/>
</dbReference>
<comment type="caution">
    <text evidence="5">The sequence shown here is derived from an EMBL/GenBank/DDBJ whole genome shotgun (WGS) entry which is preliminary data.</text>
</comment>
<evidence type="ECO:0000313" key="6">
    <source>
        <dbReference type="Proteomes" id="UP000179797"/>
    </source>
</evidence>
<evidence type="ECO:0000256" key="2">
    <source>
        <dbReference type="ARBA" id="ARBA00022448"/>
    </source>
</evidence>
<evidence type="ECO:0000259" key="4">
    <source>
        <dbReference type="Pfam" id="PF25973"/>
    </source>
</evidence>
<gene>
    <name evidence="5" type="ORF">NH26_01350</name>
</gene>
<dbReference type="STRING" id="915059.NH26_01350"/>
<dbReference type="AlphaFoldDB" id="A0A1S1YVS7"/>
<feature type="coiled-coil region" evidence="3">
    <location>
        <begin position="118"/>
        <end position="145"/>
    </location>
</feature>
<dbReference type="RefSeq" id="WP_044226502.1">
    <property type="nucleotide sequence ID" value="NZ_JRYR02000001.1"/>
</dbReference>
<organism evidence="5 6">
    <name type="scientific">Flammeovirga pacifica</name>
    <dbReference type="NCBI Taxonomy" id="915059"/>
    <lineage>
        <taxon>Bacteria</taxon>
        <taxon>Pseudomonadati</taxon>
        <taxon>Bacteroidota</taxon>
        <taxon>Cytophagia</taxon>
        <taxon>Cytophagales</taxon>
        <taxon>Flammeovirgaceae</taxon>
        <taxon>Flammeovirga</taxon>
    </lineage>
</organism>
<dbReference type="GO" id="GO:0060003">
    <property type="term" value="P:copper ion export"/>
    <property type="evidence" value="ECO:0007669"/>
    <property type="project" value="TreeGrafter"/>
</dbReference>
<dbReference type="PANTHER" id="PTHR30097:SF4">
    <property type="entry name" value="SLR6042 PROTEIN"/>
    <property type="match status" value="1"/>
</dbReference>
<dbReference type="Pfam" id="PF25973">
    <property type="entry name" value="BSH_CzcB"/>
    <property type="match status" value="1"/>
</dbReference>
<dbReference type="EMBL" id="JRYR02000001">
    <property type="protein sequence ID" value="OHX65090.1"/>
    <property type="molecule type" value="Genomic_DNA"/>
</dbReference>
<keyword evidence="6" id="KW-1185">Reference proteome</keyword>
<dbReference type="InterPro" id="IPR006143">
    <property type="entry name" value="RND_pump_MFP"/>
</dbReference>
<dbReference type="InterPro" id="IPR058647">
    <property type="entry name" value="BSH_CzcB-like"/>
</dbReference>
<evidence type="ECO:0000313" key="5">
    <source>
        <dbReference type="EMBL" id="OHX65090.1"/>
    </source>
</evidence>